<dbReference type="Proteomes" id="UP000281406">
    <property type="component" value="Unassembled WGS sequence"/>
</dbReference>
<evidence type="ECO:0000313" key="2">
    <source>
        <dbReference type="Proteomes" id="UP000281406"/>
    </source>
</evidence>
<dbReference type="EMBL" id="RJVU01051519">
    <property type="protein sequence ID" value="ROL41672.1"/>
    <property type="molecule type" value="Genomic_DNA"/>
</dbReference>
<evidence type="ECO:0000313" key="1">
    <source>
        <dbReference type="EMBL" id="ROL41672.1"/>
    </source>
</evidence>
<protein>
    <submittedName>
        <fullName evidence="1">Uncharacterized protein</fullName>
    </submittedName>
</protein>
<gene>
    <name evidence="1" type="ORF">DPX16_9263</name>
</gene>
<dbReference type="AlphaFoldDB" id="A0A3N0Y655"/>
<accession>A0A3N0Y655</accession>
<keyword evidence="2" id="KW-1185">Reference proteome</keyword>
<reference evidence="1 2" key="1">
    <citation type="submission" date="2018-10" db="EMBL/GenBank/DDBJ databases">
        <title>Genome assembly for a Yunnan-Guizhou Plateau 3E fish, Anabarilius grahami (Regan), and its evolutionary and genetic applications.</title>
        <authorList>
            <person name="Jiang W."/>
        </authorList>
    </citation>
    <scope>NUCLEOTIDE SEQUENCE [LARGE SCALE GENOMIC DNA]</scope>
    <source>
        <strain evidence="1">AG-KIZ</strain>
        <tissue evidence="1">Muscle</tissue>
    </source>
</reference>
<proteinExistence type="predicted"/>
<comment type="caution">
    <text evidence="1">The sequence shown here is derived from an EMBL/GenBank/DDBJ whole genome shotgun (WGS) entry which is preliminary data.</text>
</comment>
<name>A0A3N0Y655_ANAGA</name>
<organism evidence="1 2">
    <name type="scientific">Anabarilius grahami</name>
    <name type="common">Kanglang fish</name>
    <name type="synonym">Barilius grahami</name>
    <dbReference type="NCBI Taxonomy" id="495550"/>
    <lineage>
        <taxon>Eukaryota</taxon>
        <taxon>Metazoa</taxon>
        <taxon>Chordata</taxon>
        <taxon>Craniata</taxon>
        <taxon>Vertebrata</taxon>
        <taxon>Euteleostomi</taxon>
        <taxon>Actinopterygii</taxon>
        <taxon>Neopterygii</taxon>
        <taxon>Teleostei</taxon>
        <taxon>Ostariophysi</taxon>
        <taxon>Cypriniformes</taxon>
        <taxon>Xenocyprididae</taxon>
        <taxon>Xenocypridinae</taxon>
        <taxon>Xenocypridinae incertae sedis</taxon>
        <taxon>Anabarilius</taxon>
    </lineage>
</organism>
<sequence length="102" mass="11368">MREMPRQGHGAARIAQLRQKQGGAALHINTERVCLCMNVVRDDSDEKRRKRSCQEGKEEQMREKGKPLHFWVLRQNADSVLADAVHMSSTTHACAADAGAGQ</sequence>